<dbReference type="Proteomes" id="UP000076532">
    <property type="component" value="Unassembled WGS sequence"/>
</dbReference>
<proteinExistence type="inferred from homology"/>
<name>A0A166S0K6_9AGAM</name>
<dbReference type="Pfam" id="PF06110">
    <property type="entry name" value="TXD17-like_Trx"/>
    <property type="match status" value="1"/>
</dbReference>
<evidence type="ECO:0000256" key="1">
    <source>
        <dbReference type="ARBA" id="ARBA00008987"/>
    </source>
</evidence>
<gene>
    <name evidence="3" type="ORF">FIBSPDRAFT_947281</name>
</gene>
<dbReference type="OrthoDB" id="78947at2759"/>
<dbReference type="PANTHER" id="PTHR12452">
    <property type="entry name" value="42-9-9 PROTEIN-RELATED"/>
    <property type="match status" value="1"/>
</dbReference>
<reference evidence="3 4" key="1">
    <citation type="journal article" date="2016" name="Mol. Biol. Evol.">
        <title>Comparative Genomics of Early-Diverging Mushroom-Forming Fungi Provides Insights into the Origins of Lignocellulose Decay Capabilities.</title>
        <authorList>
            <person name="Nagy L.G."/>
            <person name="Riley R."/>
            <person name="Tritt A."/>
            <person name="Adam C."/>
            <person name="Daum C."/>
            <person name="Floudas D."/>
            <person name="Sun H."/>
            <person name="Yadav J.S."/>
            <person name="Pangilinan J."/>
            <person name="Larsson K.H."/>
            <person name="Matsuura K."/>
            <person name="Barry K."/>
            <person name="Labutti K."/>
            <person name="Kuo R."/>
            <person name="Ohm R.A."/>
            <person name="Bhattacharya S.S."/>
            <person name="Shirouzu T."/>
            <person name="Yoshinaga Y."/>
            <person name="Martin F.M."/>
            <person name="Grigoriev I.V."/>
            <person name="Hibbett D.S."/>
        </authorList>
    </citation>
    <scope>NUCLEOTIDE SEQUENCE [LARGE SCALE GENOMIC DNA]</scope>
    <source>
        <strain evidence="3 4">CBS 109695</strain>
    </source>
</reference>
<organism evidence="3 4">
    <name type="scientific">Athelia psychrophila</name>
    <dbReference type="NCBI Taxonomy" id="1759441"/>
    <lineage>
        <taxon>Eukaryota</taxon>
        <taxon>Fungi</taxon>
        <taxon>Dikarya</taxon>
        <taxon>Basidiomycota</taxon>
        <taxon>Agaricomycotina</taxon>
        <taxon>Agaricomycetes</taxon>
        <taxon>Agaricomycetidae</taxon>
        <taxon>Atheliales</taxon>
        <taxon>Atheliaceae</taxon>
        <taxon>Athelia</taxon>
    </lineage>
</organism>
<dbReference type="SUPFAM" id="SSF52833">
    <property type="entry name" value="Thioredoxin-like"/>
    <property type="match status" value="1"/>
</dbReference>
<keyword evidence="4" id="KW-1185">Reference proteome</keyword>
<dbReference type="PANTHER" id="PTHR12452:SF0">
    <property type="entry name" value="THIOREDOXIN DOMAIN-CONTAINING PROTEIN 17"/>
    <property type="match status" value="1"/>
</dbReference>
<sequence length="123" mass="13763">MPLRTTDRLLDPSELDEVSEKYIIFYSSKDADGKLWCPYCRAIDSGPGGVQDTFGKANGPSALIAYVGTKLEWKRPAEHRYRSEPWNVTGVPTLVKLEEGKITHLDINEELEALSGIKRPKDA</sequence>
<protein>
    <recommendedName>
        <fullName evidence="2">Thioredoxin domain-containing protein</fullName>
    </recommendedName>
</protein>
<accession>A0A166S0K6</accession>
<evidence type="ECO:0000313" key="3">
    <source>
        <dbReference type="EMBL" id="KZP28877.1"/>
    </source>
</evidence>
<evidence type="ECO:0000259" key="2">
    <source>
        <dbReference type="Pfam" id="PF06110"/>
    </source>
</evidence>
<dbReference type="InterPro" id="IPR045108">
    <property type="entry name" value="TXNDC17-like"/>
</dbReference>
<feature type="domain" description="Thioredoxin" evidence="2">
    <location>
        <begin position="18"/>
        <end position="100"/>
    </location>
</feature>
<evidence type="ECO:0000313" key="4">
    <source>
        <dbReference type="Proteomes" id="UP000076532"/>
    </source>
</evidence>
<dbReference type="GO" id="GO:0047134">
    <property type="term" value="F:protein-disulfide reductase [NAD(P)H] activity"/>
    <property type="evidence" value="ECO:0007669"/>
    <property type="project" value="InterPro"/>
</dbReference>
<dbReference type="InterPro" id="IPR010357">
    <property type="entry name" value="TXNDC17_dom"/>
</dbReference>
<dbReference type="EMBL" id="KV417501">
    <property type="protein sequence ID" value="KZP28877.1"/>
    <property type="molecule type" value="Genomic_DNA"/>
</dbReference>
<dbReference type="Gene3D" id="3.40.30.10">
    <property type="entry name" value="Glutaredoxin"/>
    <property type="match status" value="1"/>
</dbReference>
<dbReference type="AlphaFoldDB" id="A0A166S0K6"/>
<comment type="similarity">
    <text evidence="1">Belongs to the thioredoxin family.</text>
</comment>
<dbReference type="STRING" id="436010.A0A166S0K6"/>
<dbReference type="GO" id="GO:0005829">
    <property type="term" value="C:cytosol"/>
    <property type="evidence" value="ECO:0007669"/>
    <property type="project" value="TreeGrafter"/>
</dbReference>
<dbReference type="InterPro" id="IPR036249">
    <property type="entry name" value="Thioredoxin-like_sf"/>
</dbReference>